<evidence type="ECO:0000256" key="5">
    <source>
        <dbReference type="ARBA" id="ARBA00022840"/>
    </source>
</evidence>
<dbReference type="InterPro" id="IPR018490">
    <property type="entry name" value="cNMP-bd_dom_sf"/>
</dbReference>
<dbReference type="CDD" id="cd00038">
    <property type="entry name" value="CAP_ED"/>
    <property type="match status" value="1"/>
</dbReference>
<protein>
    <submittedName>
        <fullName evidence="7">Cyclic nucleotide-binding protein</fullName>
    </submittedName>
</protein>
<dbReference type="InterPro" id="IPR007831">
    <property type="entry name" value="T2SS_GspE_N"/>
</dbReference>
<evidence type="ECO:0000313" key="7">
    <source>
        <dbReference type="EMBL" id="ADH85533.1"/>
    </source>
</evidence>
<dbReference type="OrthoDB" id="9805147at2"/>
<dbReference type="Pfam" id="PF05157">
    <property type="entry name" value="MshEN"/>
    <property type="match status" value="1"/>
</dbReference>
<dbReference type="Proteomes" id="UP000001508">
    <property type="component" value="Chromosome"/>
</dbReference>
<dbReference type="InterPro" id="IPR014710">
    <property type="entry name" value="RmlC-like_jellyroll"/>
</dbReference>
<dbReference type="InterPro" id="IPR027417">
    <property type="entry name" value="P-loop_NTPase"/>
</dbReference>
<organism evidence="7 8">
    <name type="scientific">Desulfurivibrio alkaliphilus (strain DSM 19089 / UNIQEM U267 / AHT2)</name>
    <dbReference type="NCBI Taxonomy" id="589865"/>
    <lineage>
        <taxon>Bacteria</taxon>
        <taxon>Pseudomonadati</taxon>
        <taxon>Thermodesulfobacteriota</taxon>
        <taxon>Desulfobulbia</taxon>
        <taxon>Desulfobulbales</taxon>
        <taxon>Desulfobulbaceae</taxon>
        <taxon>Desulfurivibrio</taxon>
    </lineage>
</organism>
<dbReference type="SMART" id="SM00382">
    <property type="entry name" value="AAA"/>
    <property type="match status" value="1"/>
</dbReference>
<dbReference type="Gene3D" id="3.40.50.300">
    <property type="entry name" value="P-loop containing nucleotide triphosphate hydrolases"/>
    <property type="match status" value="1"/>
</dbReference>
<sequence>MAQKTQKSTLRASVKDQSGAGKVKIGELLRKEGQISSNQLDEALAMQKKKGGRLSSILLQLGYIDENTVINFLSRQHNYQPVTISRETPKAEALAKMSYEIASKYLAFPLRIIGKNLQITMAEPTDTQAVENLQGEVGMPLTVGVSSERDIIEAYRTHYKISDDEYQKLLQNEKDQQLEDEVPVTQIDDFGALASEAAEGLELESFEEEEISGEYSASDAPIIKLVNGILVKAVQDGVSDIHIEPYEKNLQVRYRLDGALYKSMNLPLSIKNALNSRIKIMSQLDITERRVPQDGRIRIKMGRNRAIDFRVSTLPTLFGESIVMRILDKSSLNVDLTQLGFERKTFEMLKRCISQPQGLLLVTGPTGSGKTVTLYSILNSLNSEDIKILTAEDPVEFNFKGINQVNVINEVGMTFAAALKAFLRQDPDIVMVGEIRDMETAEIAIKAAMTGHLVLSTLHTNDCPATIGRLVDIGIPPYMLASAVTMVLSQRLARRLCPKCKAPVDVASLDQEELVKMGFDEEELSDLKIFGPVGCPACNGRGYKGRVGLFELMEVTDEVAKAINAEVPEDQLRKIAVQEGMTPLRDAGLQKVREGMTSIEEVLRRTVITEESLPAYLVHPDIEEYQDGDIIIRQDNTDRDFFKLVNGALNVVRDGKKIAEITEPGEYFGEMSAISGEPRSATILAQGRCKVKRFPGDKLLEVIEKYPDVGKHLFKSLVSRLNQANGIIVKLANDRTARASKS</sequence>
<evidence type="ECO:0000256" key="2">
    <source>
        <dbReference type="ARBA" id="ARBA00006611"/>
    </source>
</evidence>
<dbReference type="eggNOG" id="COG2804">
    <property type="taxonomic scope" value="Bacteria"/>
</dbReference>
<dbReference type="PROSITE" id="PS00662">
    <property type="entry name" value="T2SP_E"/>
    <property type="match status" value="1"/>
</dbReference>
<dbReference type="Pfam" id="PF00437">
    <property type="entry name" value="T2SSE"/>
    <property type="match status" value="1"/>
</dbReference>
<keyword evidence="4" id="KW-0547">Nucleotide-binding</keyword>
<keyword evidence="8" id="KW-1185">Reference proteome</keyword>
<dbReference type="InParanoid" id="D6Z1V8"/>
<dbReference type="RefSeq" id="WP_013163063.1">
    <property type="nucleotide sequence ID" value="NC_014216.1"/>
</dbReference>
<dbReference type="GO" id="GO:0016887">
    <property type="term" value="F:ATP hydrolysis activity"/>
    <property type="evidence" value="ECO:0007669"/>
    <property type="project" value="InterPro"/>
</dbReference>
<reference evidence="8" key="1">
    <citation type="submission" date="2010-02" db="EMBL/GenBank/DDBJ databases">
        <title>Complete sequence of Desulfurivibrio alkaliphilus AHT2.</title>
        <authorList>
            <consortium name="US DOE Joint Genome Institute"/>
            <person name="Pitluck S."/>
            <person name="Chertkov O."/>
            <person name="Detter J.C."/>
            <person name="Han C."/>
            <person name="Tapia R."/>
            <person name="Larimer F."/>
            <person name="Land M."/>
            <person name="Hauser L."/>
            <person name="Kyrpides N."/>
            <person name="Mikhailova N."/>
            <person name="Sorokin D.Y."/>
            <person name="Muyzer G."/>
            <person name="Woyke T."/>
        </authorList>
    </citation>
    <scope>NUCLEOTIDE SEQUENCE [LARGE SCALE GENOMIC DNA]</scope>
    <source>
        <strain evidence="8">DSM 19089 / UNIQEM U267 / AHT2</strain>
    </source>
</reference>
<dbReference type="PANTHER" id="PTHR30258:SF1">
    <property type="entry name" value="PROTEIN TRANSPORT PROTEIN HOFB HOMOLOG"/>
    <property type="match status" value="1"/>
</dbReference>
<evidence type="ECO:0000259" key="6">
    <source>
        <dbReference type="PROSITE" id="PS50042"/>
    </source>
</evidence>
<dbReference type="Gene3D" id="3.30.300.160">
    <property type="entry name" value="Type II secretion system, protein E, N-terminal domain"/>
    <property type="match status" value="1"/>
</dbReference>
<dbReference type="GO" id="GO:0005524">
    <property type="term" value="F:ATP binding"/>
    <property type="evidence" value="ECO:0007669"/>
    <property type="project" value="UniProtKB-KW"/>
</dbReference>
<dbReference type="CDD" id="cd01129">
    <property type="entry name" value="PulE-GspE-like"/>
    <property type="match status" value="1"/>
</dbReference>
<dbReference type="Gene3D" id="2.60.120.10">
    <property type="entry name" value="Jelly Rolls"/>
    <property type="match status" value="1"/>
</dbReference>
<gene>
    <name evidence="7" type="ordered locus">DaAHT2_0829</name>
</gene>
<dbReference type="PROSITE" id="PS50042">
    <property type="entry name" value="CNMP_BINDING_3"/>
    <property type="match status" value="1"/>
</dbReference>
<evidence type="ECO:0000256" key="4">
    <source>
        <dbReference type="ARBA" id="ARBA00022741"/>
    </source>
</evidence>
<dbReference type="GO" id="GO:0005737">
    <property type="term" value="C:cytoplasm"/>
    <property type="evidence" value="ECO:0007669"/>
    <property type="project" value="UniProtKB-SubCell"/>
</dbReference>
<dbReference type="Pfam" id="PF00027">
    <property type="entry name" value="cNMP_binding"/>
    <property type="match status" value="1"/>
</dbReference>
<dbReference type="EMBL" id="CP001940">
    <property type="protein sequence ID" value="ADH85533.1"/>
    <property type="molecule type" value="Genomic_DNA"/>
</dbReference>
<accession>D6Z1V8</accession>
<dbReference type="InterPro" id="IPR013374">
    <property type="entry name" value="ATPase_typ4_pilus-assembl_PilB"/>
</dbReference>
<proteinExistence type="inferred from homology"/>
<dbReference type="FunFam" id="3.30.450.90:FF:000001">
    <property type="entry name" value="Type II secretion system ATPase GspE"/>
    <property type="match status" value="1"/>
</dbReference>
<evidence type="ECO:0000256" key="3">
    <source>
        <dbReference type="ARBA" id="ARBA00022490"/>
    </source>
</evidence>
<keyword evidence="5" id="KW-0067">ATP-binding</keyword>
<dbReference type="InterPro" id="IPR037257">
    <property type="entry name" value="T2SS_E_N_sf"/>
</dbReference>
<dbReference type="FunFam" id="3.40.50.300:FF:000398">
    <property type="entry name" value="Type IV pilus assembly ATPase PilB"/>
    <property type="match status" value="1"/>
</dbReference>
<name>D6Z1V8_DESAT</name>
<evidence type="ECO:0000313" key="8">
    <source>
        <dbReference type="Proteomes" id="UP000001508"/>
    </source>
</evidence>
<dbReference type="KEGG" id="dak:DaAHT2_0829"/>
<dbReference type="SMART" id="SM00100">
    <property type="entry name" value="cNMP"/>
    <property type="match status" value="1"/>
</dbReference>
<dbReference type="SUPFAM" id="SSF160246">
    <property type="entry name" value="EspE N-terminal domain-like"/>
    <property type="match status" value="1"/>
</dbReference>
<keyword evidence="3" id="KW-0963">Cytoplasm</keyword>
<comment type="subcellular location">
    <subcellularLocation>
        <location evidence="1">Cytoplasm</location>
    </subcellularLocation>
</comment>
<dbReference type="GO" id="GO:0005886">
    <property type="term" value="C:plasma membrane"/>
    <property type="evidence" value="ECO:0007669"/>
    <property type="project" value="TreeGrafter"/>
</dbReference>
<dbReference type="HOGENOM" id="CLU_013446_10_4_7"/>
<dbReference type="AlphaFoldDB" id="D6Z1V8"/>
<dbReference type="PANTHER" id="PTHR30258">
    <property type="entry name" value="TYPE II SECRETION SYSTEM PROTEIN GSPE-RELATED"/>
    <property type="match status" value="1"/>
</dbReference>
<dbReference type="SUPFAM" id="SSF51206">
    <property type="entry name" value="cAMP-binding domain-like"/>
    <property type="match status" value="1"/>
</dbReference>
<dbReference type="InterPro" id="IPR003593">
    <property type="entry name" value="AAA+_ATPase"/>
</dbReference>
<dbReference type="GO" id="GO:0009297">
    <property type="term" value="P:pilus assembly"/>
    <property type="evidence" value="ECO:0007669"/>
    <property type="project" value="InterPro"/>
</dbReference>
<dbReference type="NCBIfam" id="TIGR02538">
    <property type="entry name" value="type_IV_pilB"/>
    <property type="match status" value="1"/>
</dbReference>
<dbReference type="Gene3D" id="3.30.450.90">
    <property type="match status" value="1"/>
</dbReference>
<dbReference type="SUPFAM" id="SSF52540">
    <property type="entry name" value="P-loop containing nucleoside triphosphate hydrolases"/>
    <property type="match status" value="1"/>
</dbReference>
<evidence type="ECO:0000256" key="1">
    <source>
        <dbReference type="ARBA" id="ARBA00004496"/>
    </source>
</evidence>
<feature type="domain" description="Cyclic nucleotide-binding" evidence="6">
    <location>
        <begin position="625"/>
        <end position="720"/>
    </location>
</feature>
<dbReference type="InterPro" id="IPR000595">
    <property type="entry name" value="cNMP-bd_dom"/>
</dbReference>
<dbReference type="InterPro" id="IPR001482">
    <property type="entry name" value="T2SS/T4SS_dom"/>
</dbReference>
<dbReference type="STRING" id="589865.DaAHT2_0829"/>
<comment type="similarity">
    <text evidence="2">Belongs to the GSP E family.</text>
</comment>